<evidence type="ECO:0008006" key="3">
    <source>
        <dbReference type="Google" id="ProtNLM"/>
    </source>
</evidence>
<comment type="caution">
    <text evidence="1">The sequence shown here is derived from an EMBL/GenBank/DDBJ whole genome shotgun (WGS) entry which is preliminary data.</text>
</comment>
<protein>
    <recommendedName>
        <fullName evidence="3">PD-(D/E)XK endonuclease-like domain-containing protein</fullName>
    </recommendedName>
</protein>
<name>A0A7W3VVV8_9PSEU</name>
<reference evidence="1 2" key="1">
    <citation type="submission" date="2020-08" db="EMBL/GenBank/DDBJ databases">
        <title>Amycolatopsis sp. nov. DR6-1 isolated from Dendrobium heterocarpum.</title>
        <authorList>
            <person name="Tedsree N."/>
            <person name="Kuncharoen N."/>
            <person name="Likhitwitayawuid K."/>
            <person name="Tanasupawat S."/>
        </authorList>
    </citation>
    <scope>NUCLEOTIDE SEQUENCE [LARGE SCALE GENOMIC DNA]</scope>
    <source>
        <strain evidence="1 2">DR6-1</strain>
    </source>
</reference>
<dbReference type="Proteomes" id="UP000526734">
    <property type="component" value="Unassembled WGS sequence"/>
</dbReference>
<evidence type="ECO:0000313" key="1">
    <source>
        <dbReference type="EMBL" id="MBB1153964.1"/>
    </source>
</evidence>
<dbReference type="RefSeq" id="WP_182891054.1">
    <property type="nucleotide sequence ID" value="NZ_JACGZW010000004.1"/>
</dbReference>
<gene>
    <name evidence="1" type="ORF">H4281_12550</name>
</gene>
<sequence>MSVQFFESAHRYKIDGRWATSVTTALKGIPKDGVLTRWAAKTVAAHALDNISTLAESIESFGYGPALKMLADVPNEKRDTAAVRGTEVHALAERYIAHEEIEVPDELMPYVRGYAQYIDDWNPTSLYEEAIVASRTHWYAGRLDSIQDVPDLGVCLVDYKTSKGVYGEYALQCAAYRGAEVIVVDGVEQPMPELDRVLILHIQPDTYDLVPVDAGPEVFEKFLTAKANYLANVQSRKLDKLIGEPLVREVA</sequence>
<accession>A0A7W3VVV8</accession>
<evidence type="ECO:0000313" key="2">
    <source>
        <dbReference type="Proteomes" id="UP000526734"/>
    </source>
</evidence>
<dbReference type="EMBL" id="JACGZW010000004">
    <property type="protein sequence ID" value="MBB1153964.1"/>
    <property type="molecule type" value="Genomic_DNA"/>
</dbReference>
<organism evidence="1 2">
    <name type="scientific">Amycolatopsis dendrobii</name>
    <dbReference type="NCBI Taxonomy" id="2760662"/>
    <lineage>
        <taxon>Bacteria</taxon>
        <taxon>Bacillati</taxon>
        <taxon>Actinomycetota</taxon>
        <taxon>Actinomycetes</taxon>
        <taxon>Pseudonocardiales</taxon>
        <taxon>Pseudonocardiaceae</taxon>
        <taxon>Amycolatopsis</taxon>
    </lineage>
</organism>
<keyword evidence="2" id="KW-1185">Reference proteome</keyword>
<dbReference type="AlphaFoldDB" id="A0A7W3VVV8"/>
<proteinExistence type="predicted"/>